<evidence type="ECO:0000313" key="1">
    <source>
        <dbReference type="EMBL" id="RGJ82161.1"/>
    </source>
</evidence>
<dbReference type="Proteomes" id="UP000260640">
    <property type="component" value="Unassembled WGS sequence"/>
</dbReference>
<comment type="caution">
    <text evidence="1">The sequence shown here is derived from an EMBL/GenBank/DDBJ whole genome shotgun (WGS) entry which is preliminary data.</text>
</comment>
<gene>
    <name evidence="1" type="ORF">DXD46_17360</name>
</gene>
<dbReference type="AlphaFoldDB" id="A0A3E4JH45"/>
<evidence type="ECO:0000313" key="2">
    <source>
        <dbReference type="Proteomes" id="UP000260640"/>
    </source>
</evidence>
<accession>A0A3E4JH45</accession>
<proteinExistence type="predicted"/>
<feature type="non-terminal residue" evidence="1">
    <location>
        <position position="1"/>
    </location>
</feature>
<reference evidence="1 2" key="1">
    <citation type="submission" date="2018-08" db="EMBL/GenBank/DDBJ databases">
        <title>A genome reference for cultivated species of the human gut microbiota.</title>
        <authorList>
            <person name="Zou Y."/>
            <person name="Xue W."/>
            <person name="Luo G."/>
        </authorList>
    </citation>
    <scope>NUCLEOTIDE SEQUENCE [LARGE SCALE GENOMIC DNA]</scope>
    <source>
        <strain evidence="1 2">TM05-16</strain>
    </source>
</reference>
<organism evidence="1 2">
    <name type="scientific">Phocaeicola vulgatus</name>
    <name type="common">Bacteroides vulgatus</name>
    <dbReference type="NCBI Taxonomy" id="821"/>
    <lineage>
        <taxon>Bacteria</taxon>
        <taxon>Pseudomonadati</taxon>
        <taxon>Bacteroidota</taxon>
        <taxon>Bacteroidia</taxon>
        <taxon>Bacteroidales</taxon>
        <taxon>Bacteroidaceae</taxon>
        <taxon>Phocaeicola</taxon>
    </lineage>
</organism>
<sequence>TFRRKKDAEELSCGFEVGDLFLIINVFSFSLKEQTSFRTEITVPQIHIYTLKAIIQKVILYYISKR</sequence>
<name>A0A3E4JH45_PHOVU</name>
<dbReference type="RefSeq" id="WP_117700218.1">
    <property type="nucleotide sequence ID" value="NZ_QSPP01000072.1"/>
</dbReference>
<dbReference type="EMBL" id="QSPP01000072">
    <property type="protein sequence ID" value="RGJ82161.1"/>
    <property type="molecule type" value="Genomic_DNA"/>
</dbReference>
<protein>
    <submittedName>
        <fullName evidence="1">Uncharacterized protein</fullName>
    </submittedName>
</protein>